<feature type="transmembrane region" description="Helical" evidence="2">
    <location>
        <begin position="41"/>
        <end position="63"/>
    </location>
</feature>
<keyword evidence="2" id="KW-1133">Transmembrane helix</keyword>
<accession>A0A541B9Z1</accession>
<dbReference type="Pfam" id="PF24607">
    <property type="entry name" value="CBM_AftD"/>
    <property type="match status" value="1"/>
</dbReference>
<feature type="domain" description="Arabinofuranosyltransferase D third carbohydrate binding module" evidence="4">
    <location>
        <begin position="997"/>
        <end position="1134"/>
    </location>
</feature>
<proteinExistence type="predicted"/>
<dbReference type="InterPro" id="IPR008979">
    <property type="entry name" value="Galactose-bd-like_sf"/>
</dbReference>
<evidence type="ECO:0000259" key="4">
    <source>
        <dbReference type="Pfam" id="PF24607"/>
    </source>
</evidence>
<feature type="transmembrane region" description="Helical" evidence="2">
    <location>
        <begin position="360"/>
        <end position="377"/>
    </location>
</feature>
<reference evidence="5 6" key="1">
    <citation type="submission" date="2019-06" db="EMBL/GenBank/DDBJ databases">
        <title>Rhodococcus spaelei sp. nov., isolated from a cave.</title>
        <authorList>
            <person name="Lee S.D."/>
        </authorList>
    </citation>
    <scope>NUCLEOTIDE SEQUENCE [LARGE SCALE GENOMIC DNA]</scope>
    <source>
        <strain evidence="5 6">C9-5</strain>
    </source>
</reference>
<dbReference type="Proteomes" id="UP000316256">
    <property type="component" value="Unassembled WGS sequence"/>
</dbReference>
<keyword evidence="2" id="KW-0812">Transmembrane</keyword>
<evidence type="ECO:0000256" key="2">
    <source>
        <dbReference type="SAM" id="Phobius"/>
    </source>
</evidence>
<evidence type="ECO:0000256" key="1">
    <source>
        <dbReference type="SAM" id="MobiDB-lite"/>
    </source>
</evidence>
<dbReference type="SUPFAM" id="SSF49785">
    <property type="entry name" value="Galactose-binding domain-like"/>
    <property type="match status" value="2"/>
</dbReference>
<protein>
    <submittedName>
        <fullName evidence="5">DUF3367 domain-containing protein</fullName>
    </submittedName>
</protein>
<feature type="transmembrane region" description="Helical" evidence="2">
    <location>
        <begin position="222"/>
        <end position="248"/>
    </location>
</feature>
<feature type="transmembrane region" description="Helical" evidence="2">
    <location>
        <begin position="260"/>
        <end position="281"/>
    </location>
</feature>
<comment type="caution">
    <text evidence="5">The sequence shown here is derived from an EMBL/GenBank/DDBJ whole genome shotgun (WGS) entry which is preliminary data.</text>
</comment>
<feature type="region of interest" description="Disordered" evidence="1">
    <location>
        <begin position="1"/>
        <end position="30"/>
    </location>
</feature>
<evidence type="ECO:0000313" key="5">
    <source>
        <dbReference type="EMBL" id="TQF69161.1"/>
    </source>
</evidence>
<name>A0A541B9Z1_9NOCA</name>
<evidence type="ECO:0000313" key="6">
    <source>
        <dbReference type="Proteomes" id="UP000316256"/>
    </source>
</evidence>
<dbReference type="InterPro" id="IPR021798">
    <property type="entry name" value="AftD_N"/>
</dbReference>
<feature type="domain" description="Alpha-(1-&gt;3)-arabinofuranosyltransferase N-terminal GT-C" evidence="3">
    <location>
        <begin position="48"/>
        <end position="745"/>
    </location>
</feature>
<keyword evidence="6" id="KW-1185">Reference proteome</keyword>
<keyword evidence="2" id="KW-0472">Membrane</keyword>
<dbReference type="EMBL" id="VIGH01000004">
    <property type="protein sequence ID" value="TQF69161.1"/>
    <property type="molecule type" value="Genomic_DNA"/>
</dbReference>
<organism evidence="5 6">
    <name type="scientific">Rhodococcus spelaei</name>
    <dbReference type="NCBI Taxonomy" id="2546320"/>
    <lineage>
        <taxon>Bacteria</taxon>
        <taxon>Bacillati</taxon>
        <taxon>Actinomycetota</taxon>
        <taxon>Actinomycetes</taxon>
        <taxon>Mycobacteriales</taxon>
        <taxon>Nocardiaceae</taxon>
        <taxon>Rhodococcus</taxon>
    </lineage>
</organism>
<feature type="transmembrane region" description="Helical" evidence="2">
    <location>
        <begin position="1402"/>
        <end position="1422"/>
    </location>
</feature>
<feature type="transmembrane region" description="Helical" evidence="2">
    <location>
        <begin position="1442"/>
        <end position="1463"/>
    </location>
</feature>
<feature type="compositionally biased region" description="Low complexity" evidence="1">
    <location>
        <begin position="1"/>
        <end position="26"/>
    </location>
</feature>
<feature type="transmembrane region" description="Helical" evidence="2">
    <location>
        <begin position="323"/>
        <end position="348"/>
    </location>
</feature>
<dbReference type="Pfam" id="PF11847">
    <property type="entry name" value="GT-C_AftD"/>
    <property type="match status" value="1"/>
</dbReference>
<evidence type="ECO:0000259" key="3">
    <source>
        <dbReference type="Pfam" id="PF11847"/>
    </source>
</evidence>
<dbReference type="Gene3D" id="2.60.120.260">
    <property type="entry name" value="Galactose-binding domain-like"/>
    <property type="match status" value="1"/>
</dbReference>
<dbReference type="OrthoDB" id="5242711at2"/>
<feature type="region of interest" description="Disordered" evidence="1">
    <location>
        <begin position="1005"/>
        <end position="1041"/>
    </location>
</feature>
<feature type="transmembrane region" description="Helical" evidence="2">
    <location>
        <begin position="124"/>
        <end position="141"/>
    </location>
</feature>
<dbReference type="GO" id="GO:0016740">
    <property type="term" value="F:transferase activity"/>
    <property type="evidence" value="ECO:0007669"/>
    <property type="project" value="InterPro"/>
</dbReference>
<feature type="transmembrane region" description="Helical" evidence="2">
    <location>
        <begin position="1319"/>
        <end position="1341"/>
    </location>
</feature>
<gene>
    <name evidence="5" type="ORF">FK531_10365</name>
</gene>
<feature type="region of interest" description="Disordered" evidence="1">
    <location>
        <begin position="672"/>
        <end position="691"/>
    </location>
</feature>
<dbReference type="InterPro" id="IPR056997">
    <property type="entry name" value="CBM_AftD"/>
</dbReference>
<feature type="region of interest" description="Disordered" evidence="1">
    <location>
        <begin position="710"/>
        <end position="741"/>
    </location>
</feature>
<sequence>MSTAAVNSSSQTTSSSSPTSGAPNSVTDSGRVNTAPLSRRWLFGASAVAFVLAFLQSPGLLVADTKYDLTQNPIGFLARASHQWSSQAPLGQVQNQAYGYFFPHGAFFALGQLAHIPPWITQRVWWALLLIAGFWGIVRLAEALGVGSRSSRIIAALSFALAPRVLTTLGSISSETLPMMLAPWVLLPVVIATSSPVSPFGPHAGQKDSRARSASVLAAQSAVAVALMGAVNAVATGAACLIAALWWVSHRPNRRWWRFTAWWIPLCLLAVAWWMVPLLLLGKVSPPFLDYIESSGVTTQWTSLTEVLRGTDSWTPFVSPERIAGAVLVTQPAAVVATGLIAAAGLAGLAMRAMPAKGRLVLILFVGLAGLAAGYVGELGSPFADTVRTFLDSGGAPLRNVHKLEPLVRLPLALGLAHLLAKVPLPGSVPTARWRSAFAHPEREPMVAVTSLILVALTLSTSLAWTGKLAPRGAYDAVPGYWHEAADWLSENAGGTSPDGSDAQRALVVPGAPFAAQVWGLTRDEPLQALATTPWAVRDAVPLVPPGAIRALDSVQRLIADGSPSDGLAETLLEQGISYLVVRNDLDPETSRSTRPLLVHQAVDDSPGLSRVAQFGEDVGPGHVDGFVADGDLRPRYPAVEIYRVSDPHRPETVASGPFTVDLAAVPVVQGGPESLQRLNSRREPGDSPTSGPVLLAADAARAGLPVDSVTVTDTPTDRETDFGQVDNHSSALRGPDDPRRTYNLVPDYPVDGAPLVTGVWDGARISVSSSAADATQLGGTAPGSGPAAVVDGDQATGWFSNGLESALGQWLRLDFDNPVRAGLLHLRTSPAALGVPVKQLEITTANGSTAVRVGKPGDLLTVSLPPGETDWVKITATRTEDGSVGTQFGISELSVEDYTDRDHPVTVPIRHRTVLPPTPTGATVDAWDLGQELPGRTGCVDATDRVRCGRGLAMQPEELAAFERTLSVPADTTVTPRLLVRSRQGPALEALLADPARVQAVGDSEVGDVRGSAAAATDGDPRTSWTAATDSTTGKGPKPTVTLNLPHPVRVTGLELTPSLGALPAPATAVAVNLGTGPQVREIRDGRVQLEPAVTDRIVLSVTAWDDVLDQTAFGFAQPQPTGIAEIGVLTAGPDGRDVVMPGTGPDPADAADRTVTVGCADGPVISFAGQVLHTTVTATAEQLRSGAPVPATVCGTPAATLPAGEQSVVVAPGPAFFVDGLRLDAATPPVSDAPRAETPVPTTAWTPNHRELTFTATGRDRLVVIPESQNIGWIATAPDGTELSRVVVNGWQQGWVIPAGTDGTVTLEFPTDRWYRLGIAAGLLALIPLFALALGPIVLRGTRRRPTDPGPAPRTWRSATAGYVGVLASATVVAGWPGLAVTVIVTALAITVGRLRGPVAAARTLVGLAGLGTVTGAALLSTGPWRAPGGYVGHAWQVQLATLVAVVAVGLAAVPLSGSAARAARRRLSQRFSASRAGSSSSA</sequence>
<feature type="compositionally biased region" description="Polar residues" evidence="1">
    <location>
        <begin position="1024"/>
        <end position="1035"/>
    </location>
</feature>
<feature type="transmembrane region" description="Helical" evidence="2">
    <location>
        <begin position="153"/>
        <end position="172"/>
    </location>
</feature>